<organism evidence="8">
    <name type="scientific">Lyngbya confervoides BDU141951</name>
    <dbReference type="NCBI Taxonomy" id="1574623"/>
    <lineage>
        <taxon>Bacteria</taxon>
        <taxon>Bacillati</taxon>
        <taxon>Cyanobacteriota</taxon>
        <taxon>Cyanophyceae</taxon>
        <taxon>Oscillatoriophycideae</taxon>
        <taxon>Oscillatoriales</taxon>
        <taxon>Microcoleaceae</taxon>
        <taxon>Lyngbya</taxon>
    </lineage>
</organism>
<comment type="caution">
    <text evidence="8">The sequence shown here is derived from an EMBL/GenBank/DDBJ whole genome shotgun (WGS) entry which is preliminary data.</text>
</comment>
<proteinExistence type="inferred from homology"/>
<feature type="compositionally biased region" description="Basic and acidic residues" evidence="7">
    <location>
        <begin position="109"/>
        <end position="123"/>
    </location>
</feature>
<gene>
    <name evidence="8" type="ORF">QQ91_004640</name>
</gene>
<dbReference type="Gene3D" id="3.30.1470.10">
    <property type="entry name" value="Photosystem I PsaD, reaction center subunit II"/>
    <property type="match status" value="1"/>
</dbReference>
<evidence type="ECO:0000256" key="3">
    <source>
        <dbReference type="ARBA" id="ARBA00019814"/>
    </source>
</evidence>
<dbReference type="Pfam" id="PF02531">
    <property type="entry name" value="PsaD"/>
    <property type="match status" value="1"/>
</dbReference>
<dbReference type="GO" id="GO:0015979">
    <property type="term" value="P:photosynthesis"/>
    <property type="evidence" value="ECO:0007669"/>
    <property type="project" value="UniProtKB-UniRule"/>
</dbReference>
<keyword evidence="5 6" id="KW-0603">Photosystem I</keyword>
<evidence type="ECO:0000256" key="6">
    <source>
        <dbReference type="RuleBase" id="RU368104"/>
    </source>
</evidence>
<dbReference type="PANTHER" id="PTHR31982:SF5">
    <property type="entry name" value="PHOTOSYSTEM I REACTION CENTER SUBUNIT II, CHLOROPLASTIC"/>
    <property type="match status" value="1"/>
</dbReference>
<keyword evidence="6" id="KW-0793">Thylakoid</keyword>
<comment type="similarity">
    <text evidence="2 6">Belongs to the PsaD family.</text>
</comment>
<dbReference type="GO" id="GO:0031676">
    <property type="term" value="C:plasma membrane-derived thylakoid membrane"/>
    <property type="evidence" value="ECO:0007669"/>
    <property type="project" value="UniProtKB-SubCell"/>
</dbReference>
<dbReference type="AlphaFoldDB" id="A0A0C1Y3J5"/>
<evidence type="ECO:0000313" key="8">
    <source>
        <dbReference type="EMBL" id="NEV66399.1"/>
    </source>
</evidence>
<evidence type="ECO:0000256" key="1">
    <source>
        <dbReference type="ARBA" id="ARBA00002640"/>
    </source>
</evidence>
<keyword evidence="4 6" id="KW-0602">Photosynthesis</keyword>
<evidence type="ECO:0000256" key="5">
    <source>
        <dbReference type="ARBA" id="ARBA00022836"/>
    </source>
</evidence>
<dbReference type="EMBL" id="JTHE02000003">
    <property type="protein sequence ID" value="NEV66399.1"/>
    <property type="molecule type" value="Genomic_DNA"/>
</dbReference>
<dbReference type="PANTHER" id="PTHR31982">
    <property type="entry name" value="PHOTOSYSTEM I REACTION CENTER SUBUNIT II-1, CHLOROPLASTIC-RELATED"/>
    <property type="match status" value="1"/>
</dbReference>
<reference evidence="8" key="2">
    <citation type="journal article" date="2015" name="Genome Announc.">
        <title>Draft Genome Sequence of Filamentous Marine Cyanobacterium Lyngbya confervoides Strain BDU141951.</title>
        <authorList>
            <person name="Chandrababunaidu M.M."/>
            <person name="Sen D."/>
            <person name="Tripathy S."/>
        </authorList>
    </citation>
    <scope>NUCLEOTIDE SEQUENCE</scope>
    <source>
        <strain evidence="8">BDU141951</strain>
    </source>
</reference>
<protein>
    <recommendedName>
        <fullName evidence="3 6">Photosystem I reaction center subunit II</fullName>
    </recommendedName>
</protein>
<accession>A0A0C1Y3J5</accession>
<dbReference type="InterPro" id="IPR036579">
    <property type="entry name" value="PsaD_sf"/>
</dbReference>
<sequence length="142" mass="15723">MAETLTGQTPKFGGSTGGLLTAAAVEEKYAITWTSSKEQVFEMPTGGSAIMNEGENLLYLARKEQCLALGAQLRTKFKPRIQDYKIYRIYPSGETQYLHPADGVFPEKVNEGRESVNRNDRSIGKNPDPATIKFSGKEPYEV</sequence>
<comment type="function">
    <text evidence="1 6">PsaD can form complexes with ferredoxin and ferredoxin-oxidoreductase in photosystem I (PS I) reaction center.</text>
</comment>
<name>A0A0C1Y3J5_9CYAN</name>
<reference evidence="8" key="3">
    <citation type="submission" date="2020-02" db="EMBL/GenBank/DDBJ databases">
        <authorList>
            <person name="Sarangi A.N."/>
            <person name="Ghosh S."/>
            <person name="Mukherjee M."/>
            <person name="Tripathy S."/>
        </authorList>
    </citation>
    <scope>NUCLEOTIDE SEQUENCE</scope>
    <source>
        <strain evidence="8">BDU141951</strain>
    </source>
</reference>
<dbReference type="InterPro" id="IPR003685">
    <property type="entry name" value="PsaD"/>
</dbReference>
<dbReference type="SUPFAM" id="SSF64234">
    <property type="entry name" value="Photosystem I subunit PsaD"/>
    <property type="match status" value="1"/>
</dbReference>
<feature type="region of interest" description="Disordered" evidence="7">
    <location>
        <begin position="109"/>
        <end position="142"/>
    </location>
</feature>
<dbReference type="GO" id="GO:0009538">
    <property type="term" value="C:photosystem I reaction center"/>
    <property type="evidence" value="ECO:0007669"/>
    <property type="project" value="UniProtKB-UniRule"/>
</dbReference>
<evidence type="ECO:0000256" key="2">
    <source>
        <dbReference type="ARBA" id="ARBA00009926"/>
    </source>
</evidence>
<evidence type="ECO:0000256" key="4">
    <source>
        <dbReference type="ARBA" id="ARBA00022531"/>
    </source>
</evidence>
<comment type="subcellular location">
    <subcellularLocation>
        <location evidence="6">Cellular thylakoid membrane</location>
        <topology evidence="6">Peripheral membrane protein</topology>
        <orientation evidence="6">Cytoplasmic side</orientation>
    </subcellularLocation>
</comment>
<reference evidence="8" key="1">
    <citation type="submission" date="2014-11" db="EMBL/GenBank/DDBJ databases">
        <authorList>
            <person name="Malar M.C."/>
            <person name="Sen D."/>
            <person name="Tripathy S."/>
        </authorList>
    </citation>
    <scope>NUCLEOTIDE SEQUENCE</scope>
    <source>
        <strain evidence="8">BDU141951</strain>
    </source>
</reference>
<evidence type="ECO:0000256" key="7">
    <source>
        <dbReference type="SAM" id="MobiDB-lite"/>
    </source>
</evidence>